<gene>
    <name evidence="2" type="ORF">SAMN04487895_13119</name>
</gene>
<feature type="domain" description="Transposase DDE" evidence="1">
    <location>
        <begin position="24"/>
        <end position="116"/>
    </location>
</feature>
<organism evidence="2 3">
    <name type="scientific">Paenibacillus sophorae</name>
    <dbReference type="NCBI Taxonomy" id="1333845"/>
    <lineage>
        <taxon>Bacteria</taxon>
        <taxon>Bacillati</taxon>
        <taxon>Bacillota</taxon>
        <taxon>Bacilli</taxon>
        <taxon>Bacillales</taxon>
        <taxon>Paenibacillaceae</taxon>
        <taxon>Paenibacillus</taxon>
    </lineage>
</organism>
<dbReference type="EMBL" id="FODH01000031">
    <property type="protein sequence ID" value="SEP21839.1"/>
    <property type="molecule type" value="Genomic_DNA"/>
</dbReference>
<dbReference type="STRING" id="1333845.SAMN04487895_13119"/>
<dbReference type="Proteomes" id="UP000198809">
    <property type="component" value="Unassembled WGS sequence"/>
</dbReference>
<protein>
    <submittedName>
        <fullName evidence="2">Transposase DDE domain group 1</fullName>
    </submittedName>
</protein>
<accession>A0A1H8W2H1</accession>
<name>A0A1H8W2H1_9BACL</name>
<dbReference type="AlphaFoldDB" id="A0A1H8W2H1"/>
<evidence type="ECO:0000313" key="3">
    <source>
        <dbReference type="Proteomes" id="UP000198809"/>
    </source>
</evidence>
<dbReference type="InterPro" id="IPR025668">
    <property type="entry name" value="Tnp_DDE_dom"/>
</dbReference>
<evidence type="ECO:0000259" key="1">
    <source>
        <dbReference type="Pfam" id="PF13701"/>
    </source>
</evidence>
<sequence length="131" mass="15650">MTVTRKAQVIQEDQPCLFLDTDWKYEAIVTNLYWEAIDEWRFYNQHCCMENYIKEAKRGFSIDRIATGSFESNEIDLLIKLIAYNLYERFKRHCCDPVHRGYTIARIRLGHFHLAGSRDRSDPLMVSLRRL</sequence>
<reference evidence="2 3" key="1">
    <citation type="submission" date="2016-10" db="EMBL/GenBank/DDBJ databases">
        <authorList>
            <person name="de Groot N.N."/>
        </authorList>
    </citation>
    <scope>NUCLEOTIDE SEQUENCE [LARGE SCALE GENOMIC DNA]</scope>
    <source>
        <strain evidence="2 3">CGMCC 1.10238</strain>
    </source>
</reference>
<evidence type="ECO:0000313" key="2">
    <source>
        <dbReference type="EMBL" id="SEP21839.1"/>
    </source>
</evidence>
<dbReference type="Pfam" id="PF13701">
    <property type="entry name" value="DDE_Tnp_1_4"/>
    <property type="match status" value="1"/>
</dbReference>
<proteinExistence type="predicted"/>